<dbReference type="PANTHER" id="PTHR23088:SF27">
    <property type="entry name" value="DEAMINATED GLUTATHIONE AMIDASE"/>
    <property type="match status" value="1"/>
</dbReference>
<evidence type="ECO:0000256" key="1">
    <source>
        <dbReference type="ARBA" id="ARBA00022801"/>
    </source>
</evidence>
<dbReference type="InterPro" id="IPR003010">
    <property type="entry name" value="C-N_Hydrolase"/>
</dbReference>
<dbReference type="PANTHER" id="PTHR23088">
    <property type="entry name" value="NITRILASE-RELATED"/>
    <property type="match status" value="1"/>
</dbReference>
<gene>
    <name evidence="3" type="ORF">D0Z07_0547</name>
</gene>
<comment type="caution">
    <text evidence="3">The sequence shown here is derived from an EMBL/GenBank/DDBJ whole genome shotgun (WGS) entry which is preliminary data.</text>
</comment>
<dbReference type="GO" id="GO:0016811">
    <property type="term" value="F:hydrolase activity, acting on carbon-nitrogen (but not peptide) bonds, in linear amides"/>
    <property type="evidence" value="ECO:0007669"/>
    <property type="project" value="InterPro"/>
</dbReference>
<reference evidence="3" key="1">
    <citation type="submission" date="2019-07" db="EMBL/GenBank/DDBJ databases">
        <title>Hyphodiscus hymeniophilus genome sequencing and assembly.</title>
        <authorList>
            <person name="Kramer G."/>
            <person name="Nodwell J."/>
        </authorList>
    </citation>
    <scope>NUCLEOTIDE SEQUENCE</scope>
    <source>
        <strain evidence="3">ATCC 34498</strain>
    </source>
</reference>
<dbReference type="Pfam" id="PF00795">
    <property type="entry name" value="CN_hydrolase"/>
    <property type="match status" value="1"/>
</dbReference>
<dbReference type="PROSITE" id="PS50263">
    <property type="entry name" value="CN_HYDROLASE"/>
    <property type="match status" value="1"/>
</dbReference>
<proteinExistence type="predicted"/>
<evidence type="ECO:0000259" key="2">
    <source>
        <dbReference type="PROSITE" id="PS50263"/>
    </source>
</evidence>
<accession>A0A9P6VSE3</accession>
<protein>
    <submittedName>
        <fullName evidence="3">Hydrolase nit2</fullName>
    </submittedName>
</protein>
<dbReference type="Gene3D" id="3.60.110.10">
    <property type="entry name" value="Carbon-nitrogen hydrolase"/>
    <property type="match status" value="1"/>
</dbReference>
<keyword evidence="4" id="KW-1185">Reference proteome</keyword>
<feature type="domain" description="CN hydrolase" evidence="2">
    <location>
        <begin position="5"/>
        <end position="260"/>
    </location>
</feature>
<keyword evidence="1 3" id="KW-0378">Hydrolase</keyword>
<dbReference type="EMBL" id="VNKQ01000002">
    <property type="protein sequence ID" value="KAG0652758.1"/>
    <property type="molecule type" value="Genomic_DNA"/>
</dbReference>
<dbReference type="InterPro" id="IPR045254">
    <property type="entry name" value="Nit1/2_C-N_Hydrolase"/>
</dbReference>
<organism evidence="3 4">
    <name type="scientific">Hyphodiscus hymeniophilus</name>
    <dbReference type="NCBI Taxonomy" id="353542"/>
    <lineage>
        <taxon>Eukaryota</taxon>
        <taxon>Fungi</taxon>
        <taxon>Dikarya</taxon>
        <taxon>Ascomycota</taxon>
        <taxon>Pezizomycotina</taxon>
        <taxon>Leotiomycetes</taxon>
        <taxon>Helotiales</taxon>
        <taxon>Hyphodiscaceae</taxon>
        <taxon>Hyphodiscus</taxon>
    </lineage>
</organism>
<dbReference type="OrthoDB" id="10250282at2759"/>
<dbReference type="SUPFAM" id="SSF56317">
    <property type="entry name" value="Carbon-nitrogen hydrolase"/>
    <property type="match status" value="1"/>
</dbReference>
<evidence type="ECO:0000313" key="4">
    <source>
        <dbReference type="Proteomes" id="UP000785200"/>
    </source>
</evidence>
<dbReference type="CDD" id="cd07572">
    <property type="entry name" value="nit"/>
    <property type="match status" value="1"/>
</dbReference>
<evidence type="ECO:0000313" key="3">
    <source>
        <dbReference type="EMBL" id="KAG0652758.1"/>
    </source>
</evidence>
<sequence>MGGETVIAVGQMRSTSSMKNNLSQVEILVRKAVKAGAKALFLPEASDYIAHSVSETLSLVLPASASPYVLGLQSLAKANHLAITAGIHEPGLISPEKIRNTSIWIDEEGEIVQRYQKLHLFDMEIPGGPVARESDVFEKGPEIHPPFQTAVGKIGLQICFDLRYPEPALSMKRQGAHIITYPSAFTVPTGKAHWHLLLRARAVETQCYAAQAGHHNEKRVSYGHSIIVGPWGEVLAELGGEFRDSDGNEGPAIVTATIDTSYVDKIRREVPLRRRWDVYAEL</sequence>
<dbReference type="AlphaFoldDB" id="A0A9P6VSE3"/>
<dbReference type="InterPro" id="IPR036526">
    <property type="entry name" value="C-N_Hydrolase_sf"/>
</dbReference>
<name>A0A9P6VSE3_9HELO</name>
<dbReference type="Proteomes" id="UP000785200">
    <property type="component" value="Unassembled WGS sequence"/>
</dbReference>